<accession>B4SDF3</accession>
<dbReference type="EMBL" id="CP001110">
    <property type="protein sequence ID" value="ACF42892.1"/>
    <property type="molecule type" value="Genomic_DNA"/>
</dbReference>
<evidence type="ECO:0000313" key="2">
    <source>
        <dbReference type="EMBL" id="ACF42892.1"/>
    </source>
</evidence>
<organism evidence="2 3">
    <name type="scientific">Pelodictyon phaeoclathratiforme (strain DSM 5477 / BU-1)</name>
    <dbReference type="NCBI Taxonomy" id="324925"/>
    <lineage>
        <taxon>Bacteria</taxon>
        <taxon>Pseudomonadati</taxon>
        <taxon>Chlorobiota</taxon>
        <taxon>Chlorobiia</taxon>
        <taxon>Chlorobiales</taxon>
        <taxon>Chlorobiaceae</taxon>
        <taxon>Chlorobium/Pelodictyon group</taxon>
        <taxon>Pelodictyon</taxon>
    </lineage>
</organism>
<dbReference type="Proteomes" id="UP000002724">
    <property type="component" value="Chromosome"/>
</dbReference>
<dbReference type="HOGENOM" id="CLU_1204329_0_0_10"/>
<name>B4SDF3_PELPB</name>
<protein>
    <recommendedName>
        <fullName evidence="1">Methanolan biosynthesis EpsI domain-containing protein</fullName>
    </recommendedName>
</protein>
<proteinExistence type="predicted"/>
<dbReference type="AlphaFoldDB" id="B4SDF3"/>
<reference evidence="2 3" key="1">
    <citation type="submission" date="2008-06" db="EMBL/GenBank/DDBJ databases">
        <title>Complete sequence of Pelodictyon phaeoclathratiforme BU-1.</title>
        <authorList>
            <consortium name="US DOE Joint Genome Institute"/>
            <person name="Lucas S."/>
            <person name="Copeland A."/>
            <person name="Lapidus A."/>
            <person name="Glavina del Rio T."/>
            <person name="Dalin E."/>
            <person name="Tice H."/>
            <person name="Bruce D."/>
            <person name="Goodwin L."/>
            <person name="Pitluck S."/>
            <person name="Schmutz J."/>
            <person name="Larimer F."/>
            <person name="Land M."/>
            <person name="Hauser L."/>
            <person name="Kyrpides N."/>
            <person name="Mikhailova N."/>
            <person name="Liu Z."/>
            <person name="Li T."/>
            <person name="Zhao F."/>
            <person name="Overmann J."/>
            <person name="Bryant D.A."/>
            <person name="Richardson P."/>
        </authorList>
    </citation>
    <scope>NUCLEOTIDE SEQUENCE [LARGE SCALE GENOMIC DNA]</scope>
    <source>
        <strain evidence="3">DSM 5477 / BU-1</strain>
    </source>
</reference>
<evidence type="ECO:0000259" key="1">
    <source>
        <dbReference type="Pfam" id="PF11984"/>
    </source>
</evidence>
<sequence precursor="true">MRITRYSALAIATGLLLLSSLLLVEAREHLTFKGAPPDLERLIREHPDGWAPLSGHSVDSEWSKSLKSDYDLVTTRTYQYPDGKTVSMLMTWSRDGIRRAGHLQQVCYQVGGSEIGTPKQASVTTKMGKQEVITFTAQQGNRVEDVMYWRITGGKLDLGTNQSLFSATRIDKMTRLIRSMLGTMPDNIMIRVSSERPAPDQPATAHIDYIREYLESLPANDRDLIMGTHD</sequence>
<keyword evidence="3" id="KW-1185">Reference proteome</keyword>
<evidence type="ECO:0000313" key="3">
    <source>
        <dbReference type="Proteomes" id="UP000002724"/>
    </source>
</evidence>
<dbReference type="Pfam" id="PF11984">
    <property type="entry name" value="DUF3485"/>
    <property type="match status" value="1"/>
</dbReference>
<gene>
    <name evidence="2" type="ordered locus">Ppha_0580</name>
</gene>
<dbReference type="OrthoDB" id="597493at2"/>
<dbReference type="RefSeq" id="WP_012507387.1">
    <property type="nucleotide sequence ID" value="NC_011060.1"/>
</dbReference>
<dbReference type="STRING" id="324925.Ppha_0580"/>
<feature type="domain" description="Methanolan biosynthesis EpsI" evidence="1">
    <location>
        <begin position="14"/>
        <end position="219"/>
    </location>
</feature>
<dbReference type="KEGG" id="pph:Ppha_0580"/>
<dbReference type="InterPro" id="IPR014263">
    <property type="entry name" value="Methanolan_biosynth_EpsI"/>
</dbReference>